<organism evidence="7 8">
    <name type="scientific">Candidatus Mcinerneyibacterium aminivorans</name>
    <dbReference type="NCBI Taxonomy" id="2703815"/>
    <lineage>
        <taxon>Bacteria</taxon>
        <taxon>Candidatus Macinerneyibacteriota</taxon>
        <taxon>Candidatus Mcinerneyibacteria</taxon>
        <taxon>Candidatus Mcinerneyibacteriales</taxon>
        <taxon>Candidatus Mcinerneyibacteriaceae</taxon>
        <taxon>Candidatus Mcinerneyibacterium</taxon>
    </lineage>
</organism>
<evidence type="ECO:0000259" key="6">
    <source>
        <dbReference type="Pfam" id="PF02879"/>
    </source>
</evidence>
<keyword evidence="4" id="KW-0479">Metal-binding</keyword>
<dbReference type="GO" id="GO:0000287">
    <property type="term" value="F:magnesium ion binding"/>
    <property type="evidence" value="ECO:0007669"/>
    <property type="project" value="InterPro"/>
</dbReference>
<dbReference type="Pfam" id="PF02879">
    <property type="entry name" value="PGM_PMM_II"/>
    <property type="match status" value="1"/>
</dbReference>
<feature type="non-terminal residue" evidence="7">
    <location>
        <position position="215"/>
    </location>
</feature>
<keyword evidence="8" id="KW-1185">Reference proteome</keyword>
<dbReference type="GO" id="GO:0005975">
    <property type="term" value="P:carbohydrate metabolic process"/>
    <property type="evidence" value="ECO:0007669"/>
    <property type="project" value="InterPro"/>
</dbReference>
<keyword evidence="4" id="KW-0460">Magnesium</keyword>
<dbReference type="InterPro" id="IPR050060">
    <property type="entry name" value="Phosphoglucosamine_mutase"/>
</dbReference>
<comment type="caution">
    <text evidence="7">The sequence shown here is derived from an EMBL/GenBank/DDBJ whole genome shotgun (WGS) entry which is preliminary data.</text>
</comment>
<dbReference type="AlphaFoldDB" id="A0A5D0MKG0"/>
<gene>
    <name evidence="7" type="ORF">FXF47_03620</name>
</gene>
<evidence type="ECO:0000256" key="4">
    <source>
        <dbReference type="RuleBase" id="RU004326"/>
    </source>
</evidence>
<evidence type="ECO:0000259" key="5">
    <source>
        <dbReference type="Pfam" id="PF02878"/>
    </source>
</evidence>
<dbReference type="SUPFAM" id="SSF53738">
    <property type="entry name" value="Phosphoglucomutase, first 3 domains"/>
    <property type="match status" value="1"/>
</dbReference>
<dbReference type="InterPro" id="IPR016066">
    <property type="entry name" value="A-D-PHexomutase_CS"/>
</dbReference>
<dbReference type="InterPro" id="IPR005845">
    <property type="entry name" value="A-D-PHexomutase_a/b/a-II"/>
</dbReference>
<dbReference type="InterPro" id="IPR016055">
    <property type="entry name" value="A-D-PHexomutase_a/b/a-I/II/III"/>
</dbReference>
<reference evidence="7" key="1">
    <citation type="submission" date="2019-08" db="EMBL/GenBank/DDBJ databases">
        <title>Genomic characterization of a novel candidate phylum (ARYD3) from a high temperature, high salinity tertiary oil reservoir in north central Oklahoma, USA.</title>
        <authorList>
            <person name="Youssef N.H."/>
            <person name="Yadav A."/>
            <person name="Elshahed M.S."/>
        </authorList>
    </citation>
    <scope>NUCLEOTIDE SEQUENCE [LARGE SCALE GENOMIC DNA]</scope>
    <source>
        <strain evidence="7">ARYD3</strain>
    </source>
</reference>
<feature type="domain" description="Alpha-D-phosphohexomutase alpha/beta/alpha" evidence="5">
    <location>
        <begin position="8"/>
        <end position="131"/>
    </location>
</feature>
<evidence type="ECO:0000313" key="7">
    <source>
        <dbReference type="EMBL" id="TYB31698.1"/>
    </source>
</evidence>
<dbReference type="EMBL" id="VSIX01000032">
    <property type="protein sequence ID" value="TYB31698.1"/>
    <property type="molecule type" value="Genomic_DNA"/>
</dbReference>
<evidence type="ECO:0000256" key="1">
    <source>
        <dbReference type="ARBA" id="ARBA00001946"/>
    </source>
</evidence>
<proteinExistence type="inferred from homology"/>
<name>A0A5D0MKG0_9BACT</name>
<evidence type="ECO:0000256" key="2">
    <source>
        <dbReference type="ARBA" id="ARBA00010231"/>
    </source>
</evidence>
<accession>A0A5D0MKG0</accession>
<dbReference type="InterPro" id="IPR005844">
    <property type="entry name" value="A-D-PHexomutase_a/b/a-I"/>
</dbReference>
<evidence type="ECO:0000313" key="8">
    <source>
        <dbReference type="Proteomes" id="UP000324143"/>
    </source>
</evidence>
<dbReference type="GO" id="GO:0005829">
    <property type="term" value="C:cytosol"/>
    <property type="evidence" value="ECO:0007669"/>
    <property type="project" value="TreeGrafter"/>
</dbReference>
<dbReference type="GO" id="GO:0008966">
    <property type="term" value="F:phosphoglucosamine mutase activity"/>
    <property type="evidence" value="ECO:0007669"/>
    <property type="project" value="TreeGrafter"/>
</dbReference>
<protein>
    <submittedName>
        <fullName evidence="7">Phosphoglucosamine mutase</fullName>
    </submittedName>
</protein>
<dbReference type="InterPro" id="IPR005841">
    <property type="entry name" value="Alpha-D-phosphohexomutase_SF"/>
</dbReference>
<evidence type="ECO:0000256" key="3">
    <source>
        <dbReference type="ARBA" id="ARBA00022553"/>
    </source>
</evidence>
<dbReference type="PANTHER" id="PTHR42946">
    <property type="entry name" value="PHOSPHOHEXOSE MUTASE"/>
    <property type="match status" value="1"/>
</dbReference>
<dbReference type="PROSITE" id="PS00710">
    <property type="entry name" value="PGM_PMM"/>
    <property type="match status" value="1"/>
</dbReference>
<keyword evidence="3" id="KW-0597">Phosphoprotein</keyword>
<dbReference type="Gene3D" id="3.40.120.10">
    <property type="entry name" value="Alpha-D-Glucose-1,6-Bisphosphate, subunit A, domain 3"/>
    <property type="match status" value="2"/>
</dbReference>
<comment type="cofactor">
    <cofactor evidence="1">
        <name>Mg(2+)</name>
        <dbReference type="ChEBI" id="CHEBI:18420"/>
    </cofactor>
</comment>
<dbReference type="Pfam" id="PF02878">
    <property type="entry name" value="PGM_PMM_I"/>
    <property type="match status" value="1"/>
</dbReference>
<dbReference type="PRINTS" id="PR00509">
    <property type="entry name" value="PGMPMM"/>
</dbReference>
<dbReference type="Proteomes" id="UP000324143">
    <property type="component" value="Unassembled WGS sequence"/>
</dbReference>
<dbReference type="GO" id="GO:0009252">
    <property type="term" value="P:peptidoglycan biosynthetic process"/>
    <property type="evidence" value="ECO:0007669"/>
    <property type="project" value="TreeGrafter"/>
</dbReference>
<sequence length="215" mass="23593">MAELMVSVSGIRGIIGESLTPEVIVNYVSGFAEFIDGKKIVIGRDSRESGDFITNILKGVLVSKGYDFIDLGIVPTPTVLLTVEELEADGGIGVTASHNPQKWNALKLVSGRGMFLTGYEGKKFLDIVKKHKYNYTKYNKIGKGKIYRNAVNNHINKILKTVNTEIIKEKNFKVVLDCVNGAGGVMSPKLLEKLGCEVVTINEEPHGKFPRTPEP</sequence>
<feature type="domain" description="Alpha-D-phosphohexomutase alpha/beta/alpha" evidence="6">
    <location>
        <begin position="154"/>
        <end position="215"/>
    </location>
</feature>
<dbReference type="GO" id="GO:0006048">
    <property type="term" value="P:UDP-N-acetylglucosamine biosynthetic process"/>
    <property type="evidence" value="ECO:0007669"/>
    <property type="project" value="TreeGrafter"/>
</dbReference>
<comment type="similarity">
    <text evidence="2 4">Belongs to the phosphohexose mutase family.</text>
</comment>
<dbReference type="PANTHER" id="PTHR42946:SF1">
    <property type="entry name" value="PHOSPHOGLUCOMUTASE (ALPHA-D-GLUCOSE-1,6-BISPHOSPHATE-DEPENDENT)"/>
    <property type="match status" value="1"/>
</dbReference>
<dbReference type="GO" id="GO:0004615">
    <property type="term" value="F:phosphomannomutase activity"/>
    <property type="evidence" value="ECO:0007669"/>
    <property type="project" value="TreeGrafter"/>
</dbReference>